<evidence type="ECO:0000313" key="2">
    <source>
        <dbReference type="Proteomes" id="UP000621799"/>
    </source>
</evidence>
<protein>
    <submittedName>
        <fullName evidence="1">Uncharacterized protein</fullName>
    </submittedName>
</protein>
<accession>A0A928VWZ6</accession>
<reference evidence="1" key="1">
    <citation type="submission" date="2020-10" db="EMBL/GenBank/DDBJ databases">
        <authorList>
            <person name="Castelo-Branco R."/>
            <person name="Eusebio N."/>
            <person name="Adriana R."/>
            <person name="Vieira A."/>
            <person name="Brugerolle De Fraissinette N."/>
            <person name="Rezende De Castro R."/>
            <person name="Schneider M.P."/>
            <person name="Vasconcelos V."/>
            <person name="Leao P.N."/>
        </authorList>
    </citation>
    <scope>NUCLEOTIDE SEQUENCE</scope>
    <source>
        <strain evidence="1">LEGE 11467</strain>
    </source>
</reference>
<gene>
    <name evidence="1" type="ORF">IQ235_00810</name>
</gene>
<dbReference type="AlphaFoldDB" id="A0A928VWZ6"/>
<dbReference type="Gene3D" id="3.20.20.190">
    <property type="entry name" value="Phosphatidylinositol (PI) phosphodiesterase"/>
    <property type="match status" value="1"/>
</dbReference>
<name>A0A928VWZ6_9CYAN</name>
<keyword evidence="2" id="KW-1185">Reference proteome</keyword>
<dbReference type="RefSeq" id="WP_264319597.1">
    <property type="nucleotide sequence ID" value="NZ_JADEXN010000006.1"/>
</dbReference>
<dbReference type="EMBL" id="JADEXN010000006">
    <property type="protein sequence ID" value="MBE9039335.1"/>
    <property type="molecule type" value="Genomic_DNA"/>
</dbReference>
<dbReference type="PANTHER" id="PTHR13593:SF113">
    <property type="entry name" value="SI:DKEY-266F7.9"/>
    <property type="match status" value="1"/>
</dbReference>
<dbReference type="SUPFAM" id="SSF51695">
    <property type="entry name" value="PLC-like phosphodiesterases"/>
    <property type="match status" value="1"/>
</dbReference>
<proteinExistence type="predicted"/>
<dbReference type="InterPro" id="IPR051057">
    <property type="entry name" value="PI-PLC_domain"/>
</dbReference>
<evidence type="ECO:0000313" key="1">
    <source>
        <dbReference type="EMBL" id="MBE9039335.1"/>
    </source>
</evidence>
<dbReference type="PROSITE" id="PS50007">
    <property type="entry name" value="PIPLC_X_DOMAIN"/>
    <property type="match status" value="1"/>
</dbReference>
<dbReference type="InterPro" id="IPR017946">
    <property type="entry name" value="PLC-like_Pdiesterase_TIM-brl"/>
</dbReference>
<sequence length="530" mass="61054">MPTSKLIPIHQYHTVHQDGWRFFFSTNSTLGLGWIYDKIAFFAFEKPQPGMIPVHQYHTSHSYGWRFFLSTNPNVGAGWIHDKVAFFSWETQQSGAIPVYQYHTVGPYGWRFFLTTNSDFGAGWIYDKVAFYAHQYDLKNWMALSPKIHAKPLKQICIPTSHDTATYKLGDRLTIPPTPDTKAILELLDRIELQLARIRAIQSVMNPATWLKNEALPVIKDLSAATHKSIKEQLEEGIRGFDWRIYYNRDEKEYYSYHGLEGIQMTEILGELREFLNSTQGEIVYITMGHYQGFDRDRYPEFANLVKTALQDYVYRREIDADGTIQNHPFDRTYQQIITQDGSSKSRVILVNATSDDLVFWPIQYSPPDSGPENEVLYGYYTHTTDKDEMLKMQRYQLDIAREKGLPFALYVTLTPSFSDVLDRIVLSLTSALDRFADSLMSNPSKIPIAIALKAVVAGLKIAENKFPWFSLKDLSDIANEDLIPLIFDRFVDSSADRNEISLLYLDFYETTEAVSLAISLSNEEPFHVR</sequence>
<dbReference type="PANTHER" id="PTHR13593">
    <property type="match status" value="1"/>
</dbReference>
<dbReference type="GO" id="GO:0008081">
    <property type="term" value="F:phosphoric diester hydrolase activity"/>
    <property type="evidence" value="ECO:0007669"/>
    <property type="project" value="InterPro"/>
</dbReference>
<dbReference type="GO" id="GO:0006629">
    <property type="term" value="P:lipid metabolic process"/>
    <property type="evidence" value="ECO:0007669"/>
    <property type="project" value="InterPro"/>
</dbReference>
<comment type="caution">
    <text evidence="1">The sequence shown here is derived from an EMBL/GenBank/DDBJ whole genome shotgun (WGS) entry which is preliminary data.</text>
</comment>
<dbReference type="Proteomes" id="UP000621799">
    <property type="component" value="Unassembled WGS sequence"/>
</dbReference>
<organism evidence="1 2">
    <name type="scientific">Zarconia navalis LEGE 11467</name>
    <dbReference type="NCBI Taxonomy" id="1828826"/>
    <lineage>
        <taxon>Bacteria</taxon>
        <taxon>Bacillati</taxon>
        <taxon>Cyanobacteriota</taxon>
        <taxon>Cyanophyceae</taxon>
        <taxon>Oscillatoriophycideae</taxon>
        <taxon>Oscillatoriales</taxon>
        <taxon>Oscillatoriales incertae sedis</taxon>
        <taxon>Zarconia</taxon>
        <taxon>Zarconia navalis</taxon>
    </lineage>
</organism>